<protein>
    <submittedName>
        <fullName evidence="1">Uncharacterized protein</fullName>
    </submittedName>
</protein>
<gene>
    <name evidence="1" type="ORF">PROFUN_16866</name>
</gene>
<sequence length="434" mass="47083">VPSAGDTAIISLGTTSYGVEIDTNVSLSQLTVDGSHVTISSGETNISSITLINEAQLFYQTDSSSSSSIFISGGSSLVPLNSRLSVSQLTFSNASLYIAMHETFDLYCHSVAVQGSGLSISSSTKARTQLGWHFDSMSINGDIVDSASISHYYSPRSSSAVLTTSNTSVSPLTLWNTASYVTFDTVNVTVRSPVSLLASSITFLPNSTLTMNSTSFSLASINASSSDVTLSSVTINLSDTDPYLENERVLIQANSINYSTPISVSQNTLIDKQCQGRSVINISHKGLGLSIMAYAPPRINYFQIRRGDDIFSCYASFTRISDPCIRFVPSEIYTFSNQLGRSQDVSFSGDTRLVEFKIKIPVAKGSSNYWLNYTYSNRDGRSYNASVDTIFNSNVSNAGSWHFITWRVLVERALTSYVKNSYNSGFSSVIPIVH</sequence>
<keyword evidence="2" id="KW-1185">Reference proteome</keyword>
<name>A0A2P6MNN7_9EUKA</name>
<reference evidence="1 2" key="1">
    <citation type="journal article" date="2018" name="Genome Biol. Evol.">
        <title>Multiple Roots of Fruiting Body Formation in Amoebozoa.</title>
        <authorList>
            <person name="Hillmann F."/>
            <person name="Forbes G."/>
            <person name="Novohradska S."/>
            <person name="Ferling I."/>
            <person name="Riege K."/>
            <person name="Groth M."/>
            <person name="Westermann M."/>
            <person name="Marz M."/>
            <person name="Spaller T."/>
            <person name="Winckler T."/>
            <person name="Schaap P."/>
            <person name="Glockner G."/>
        </authorList>
    </citation>
    <scope>NUCLEOTIDE SEQUENCE [LARGE SCALE GENOMIC DNA]</scope>
    <source>
        <strain evidence="1 2">Jena</strain>
    </source>
</reference>
<proteinExistence type="predicted"/>
<evidence type="ECO:0000313" key="1">
    <source>
        <dbReference type="EMBL" id="PRP73334.1"/>
    </source>
</evidence>
<dbReference type="EMBL" id="MDYQ01000626">
    <property type="protein sequence ID" value="PRP73334.1"/>
    <property type="molecule type" value="Genomic_DNA"/>
</dbReference>
<comment type="caution">
    <text evidence="1">The sequence shown here is derived from an EMBL/GenBank/DDBJ whole genome shotgun (WGS) entry which is preliminary data.</text>
</comment>
<dbReference type="AlphaFoldDB" id="A0A2P6MNN7"/>
<dbReference type="Proteomes" id="UP000241769">
    <property type="component" value="Unassembled WGS sequence"/>
</dbReference>
<evidence type="ECO:0000313" key="2">
    <source>
        <dbReference type="Proteomes" id="UP000241769"/>
    </source>
</evidence>
<dbReference type="InParanoid" id="A0A2P6MNN7"/>
<accession>A0A2P6MNN7</accession>
<organism evidence="1 2">
    <name type="scientific">Planoprotostelium fungivorum</name>
    <dbReference type="NCBI Taxonomy" id="1890364"/>
    <lineage>
        <taxon>Eukaryota</taxon>
        <taxon>Amoebozoa</taxon>
        <taxon>Evosea</taxon>
        <taxon>Variosea</taxon>
        <taxon>Cavosteliida</taxon>
        <taxon>Cavosteliaceae</taxon>
        <taxon>Planoprotostelium</taxon>
    </lineage>
</organism>
<feature type="non-terminal residue" evidence="1">
    <location>
        <position position="1"/>
    </location>
</feature>